<dbReference type="KEGG" id="mros:EHO51_16900"/>
<evidence type="ECO:0000256" key="1">
    <source>
        <dbReference type="SAM" id="MobiDB-lite"/>
    </source>
</evidence>
<name>A0A3G8MA12_9HYPH</name>
<protein>
    <submittedName>
        <fullName evidence="2">Nitrogen fixation protein NifQ</fullName>
    </submittedName>
</protein>
<dbReference type="AlphaFoldDB" id="A0A3G8MA12"/>
<feature type="region of interest" description="Disordered" evidence="1">
    <location>
        <begin position="1"/>
        <end position="25"/>
    </location>
</feature>
<dbReference type="InterPro" id="IPR006975">
    <property type="entry name" value="NifQ"/>
</dbReference>
<gene>
    <name evidence="2" type="ORF">EHO51_16900</name>
</gene>
<dbReference type="RefSeq" id="WP_124740199.1">
    <property type="nucleotide sequence ID" value="NZ_CP034086.1"/>
</dbReference>
<accession>A0A3G8MA12</accession>
<dbReference type="GO" id="GO:0030151">
    <property type="term" value="F:molybdenum ion binding"/>
    <property type="evidence" value="ECO:0007669"/>
    <property type="project" value="InterPro"/>
</dbReference>
<dbReference type="Pfam" id="PF04891">
    <property type="entry name" value="NifQ"/>
    <property type="match status" value="1"/>
</dbReference>
<dbReference type="EMBL" id="CP034086">
    <property type="protein sequence ID" value="AZG78687.1"/>
    <property type="molecule type" value="Genomic_DNA"/>
</dbReference>
<evidence type="ECO:0000313" key="3">
    <source>
        <dbReference type="Proteomes" id="UP000273982"/>
    </source>
</evidence>
<sequence>MVHAFPNIESGGGAASAAAESGPSVRDAESAYRELTGVLPEAANIEADAHFDRHVLASILALASSEGGSLAAQAGLTDTELGDLFSHYFAARSIESSGDRETSLADADEIEMVRDLLLENRSSEGEFGRWLAAMIARRAMEPNHLWEDLGLRDRSELTRLIARHFAPLARRNDKNMRWKRFIYRMMCENDGFVMCSTPVCSNCADYALCYGAETGTSRVASAAQAPATPAGQTV</sequence>
<proteinExistence type="predicted"/>
<dbReference type="GO" id="GO:0009399">
    <property type="term" value="P:nitrogen fixation"/>
    <property type="evidence" value="ECO:0007669"/>
    <property type="project" value="InterPro"/>
</dbReference>
<organism evidence="2 3">
    <name type="scientific">Methylocystis rosea</name>
    <dbReference type="NCBI Taxonomy" id="173366"/>
    <lineage>
        <taxon>Bacteria</taxon>
        <taxon>Pseudomonadati</taxon>
        <taxon>Pseudomonadota</taxon>
        <taxon>Alphaproteobacteria</taxon>
        <taxon>Hyphomicrobiales</taxon>
        <taxon>Methylocystaceae</taxon>
        <taxon>Methylocystis</taxon>
    </lineage>
</organism>
<dbReference type="Proteomes" id="UP000273982">
    <property type="component" value="Chromosome"/>
</dbReference>
<evidence type="ECO:0000313" key="2">
    <source>
        <dbReference type="EMBL" id="AZG78687.1"/>
    </source>
</evidence>
<reference evidence="2 3" key="1">
    <citation type="submission" date="2018-11" db="EMBL/GenBank/DDBJ databases">
        <title>Genome squencing of methanotrophic bacteria isolated from alkaline groundwater in Korea.</title>
        <authorList>
            <person name="Nguyen L.N."/>
        </authorList>
    </citation>
    <scope>NUCLEOTIDE SEQUENCE [LARGE SCALE GENOMIC DNA]</scope>
    <source>
        <strain evidence="2 3">GW6</strain>
    </source>
</reference>